<keyword evidence="2" id="KW-0808">Transferase</keyword>
<sequence>MRHILLYLALSASLAACDGDNSVRITTTSSGDDQGTGVLKVIDALQCPDNVGVLTRKGLIAAGGTSCVYGGPKGADVVLHLVKLDGRSVDDVLRDFEERASTDLPHTVARLAPGAGDAPPAPSTTEPTETASVQAPGVDIRARGDDASVNLPGLKIETQGDNASVRIGGINIQSKDGQNTRTETSSVSIDTNDNSTRVRTRAPGAATRMTYILADDQPSNAGWRQVGFEARGPSGGPIVVAVVRSKDRENGRIFDDAKDLVALNVGR</sequence>
<dbReference type="EMBL" id="SPVH01000007">
    <property type="protein sequence ID" value="TFW10890.1"/>
    <property type="molecule type" value="Genomic_DNA"/>
</dbReference>
<keyword evidence="3" id="KW-1185">Reference proteome</keyword>
<feature type="region of interest" description="Disordered" evidence="1">
    <location>
        <begin position="109"/>
        <end position="132"/>
    </location>
</feature>
<reference evidence="2 3" key="1">
    <citation type="submission" date="2019-03" db="EMBL/GenBank/DDBJ databases">
        <title>Draft genome of Brevundimonas sp. a heavy metal resistant soil bacteria.</title>
        <authorList>
            <person name="Soto J."/>
        </authorList>
    </citation>
    <scope>NUCLEOTIDE SEQUENCE [LARGE SCALE GENOMIC DNA]</scope>
    <source>
        <strain evidence="2 3">B-10</strain>
    </source>
</reference>
<dbReference type="AlphaFoldDB" id="A0A4Y9RP94"/>
<dbReference type="GO" id="GO:0008168">
    <property type="term" value="F:methyltransferase activity"/>
    <property type="evidence" value="ECO:0007669"/>
    <property type="project" value="UniProtKB-KW"/>
</dbReference>
<accession>A0A4Y9RP94</accession>
<evidence type="ECO:0000313" key="3">
    <source>
        <dbReference type="Proteomes" id="UP000298216"/>
    </source>
</evidence>
<protein>
    <submittedName>
        <fullName evidence="2">Methyltransferase type 11</fullName>
    </submittedName>
</protein>
<comment type="caution">
    <text evidence="2">The sequence shown here is derived from an EMBL/GenBank/DDBJ whole genome shotgun (WGS) entry which is preliminary data.</text>
</comment>
<dbReference type="RefSeq" id="WP_135195720.1">
    <property type="nucleotide sequence ID" value="NZ_SPVH01000007.1"/>
</dbReference>
<organism evidence="2 3">
    <name type="scientific">Brevundimonas intermedia</name>
    <dbReference type="NCBI Taxonomy" id="74315"/>
    <lineage>
        <taxon>Bacteria</taxon>
        <taxon>Pseudomonadati</taxon>
        <taxon>Pseudomonadota</taxon>
        <taxon>Alphaproteobacteria</taxon>
        <taxon>Caulobacterales</taxon>
        <taxon>Caulobacteraceae</taxon>
        <taxon>Brevundimonas</taxon>
    </lineage>
</organism>
<dbReference type="OrthoDB" id="7184736at2"/>
<dbReference type="Proteomes" id="UP000298216">
    <property type="component" value="Unassembled WGS sequence"/>
</dbReference>
<feature type="compositionally biased region" description="Low complexity" evidence="1">
    <location>
        <begin position="112"/>
        <end position="132"/>
    </location>
</feature>
<keyword evidence="2" id="KW-0489">Methyltransferase</keyword>
<proteinExistence type="predicted"/>
<feature type="region of interest" description="Disordered" evidence="1">
    <location>
        <begin position="173"/>
        <end position="197"/>
    </location>
</feature>
<dbReference type="PROSITE" id="PS51257">
    <property type="entry name" value="PROKAR_LIPOPROTEIN"/>
    <property type="match status" value="1"/>
</dbReference>
<evidence type="ECO:0000256" key="1">
    <source>
        <dbReference type="SAM" id="MobiDB-lite"/>
    </source>
</evidence>
<gene>
    <name evidence="2" type="ORF">EGY25_14390</name>
</gene>
<dbReference type="GO" id="GO:0032259">
    <property type="term" value="P:methylation"/>
    <property type="evidence" value="ECO:0007669"/>
    <property type="project" value="UniProtKB-KW"/>
</dbReference>
<name>A0A4Y9RP94_9CAUL</name>
<evidence type="ECO:0000313" key="2">
    <source>
        <dbReference type="EMBL" id="TFW10890.1"/>
    </source>
</evidence>